<dbReference type="InterPro" id="IPR036864">
    <property type="entry name" value="Zn2-C6_fun-type_DNA-bd_sf"/>
</dbReference>
<keyword evidence="4" id="KW-1185">Reference proteome</keyword>
<dbReference type="PANTHER" id="PTHR47785">
    <property type="entry name" value="ZN(II)2CYS6 TRANSCRIPTION FACTOR (EUROFUNG)-RELATED-RELATED"/>
    <property type="match status" value="1"/>
</dbReference>
<dbReference type="PROSITE" id="PS50048">
    <property type="entry name" value="ZN2_CY6_FUNGAL_2"/>
    <property type="match status" value="1"/>
</dbReference>
<organism evidence="3 4">
    <name type="scientific">Sporothrix stenoceras</name>
    <dbReference type="NCBI Taxonomy" id="5173"/>
    <lineage>
        <taxon>Eukaryota</taxon>
        <taxon>Fungi</taxon>
        <taxon>Dikarya</taxon>
        <taxon>Ascomycota</taxon>
        <taxon>Pezizomycotina</taxon>
        <taxon>Sordariomycetes</taxon>
        <taxon>Sordariomycetidae</taxon>
        <taxon>Ophiostomatales</taxon>
        <taxon>Ophiostomataceae</taxon>
        <taxon>Sporothrix</taxon>
    </lineage>
</organism>
<dbReference type="InterPro" id="IPR001138">
    <property type="entry name" value="Zn2Cys6_DnaBD"/>
</dbReference>
<dbReference type="Proteomes" id="UP001583186">
    <property type="component" value="Unassembled WGS sequence"/>
</dbReference>
<dbReference type="Gene3D" id="4.10.240.10">
    <property type="entry name" value="Zn(2)-C6 fungal-type DNA-binding domain"/>
    <property type="match status" value="1"/>
</dbReference>
<reference evidence="3 4" key="1">
    <citation type="journal article" date="2024" name="IMA Fungus">
        <title>IMA Genome - F19 : A genome assembly and annotation guide to empower mycologists, including annotated draft genome sequences of Ceratocystis pirilliformis, Diaporthe australafricana, Fusarium ophioides, Paecilomyces lecythidis, and Sporothrix stenoceras.</title>
        <authorList>
            <person name="Aylward J."/>
            <person name="Wilson A.M."/>
            <person name="Visagie C.M."/>
            <person name="Spraker J."/>
            <person name="Barnes I."/>
            <person name="Buitendag C."/>
            <person name="Ceriani C."/>
            <person name="Del Mar Angel L."/>
            <person name="du Plessis D."/>
            <person name="Fuchs T."/>
            <person name="Gasser K."/>
            <person name="Kramer D."/>
            <person name="Li W."/>
            <person name="Munsamy K."/>
            <person name="Piso A."/>
            <person name="Price J.L."/>
            <person name="Sonnekus B."/>
            <person name="Thomas C."/>
            <person name="van der Nest A."/>
            <person name="van Dijk A."/>
            <person name="van Heerden A."/>
            <person name="van Vuuren N."/>
            <person name="Yilmaz N."/>
            <person name="Duong T.A."/>
            <person name="van der Merwe N.A."/>
            <person name="Wingfield M.J."/>
            <person name="Wingfield B.D."/>
        </authorList>
    </citation>
    <scope>NUCLEOTIDE SEQUENCE [LARGE SCALE GENOMIC DNA]</scope>
    <source>
        <strain evidence="3 4">CMW 5346</strain>
    </source>
</reference>
<evidence type="ECO:0000313" key="4">
    <source>
        <dbReference type="Proteomes" id="UP001583186"/>
    </source>
</evidence>
<proteinExistence type="predicted"/>
<evidence type="ECO:0000256" key="1">
    <source>
        <dbReference type="ARBA" id="ARBA00023242"/>
    </source>
</evidence>
<sequence>MAYMRKRAAVACNYCRHRKRRCDAKTPVCSLCAESGVPCEYPDAPNDVRAVSRPADADLQPLLSRIAKLEAQVQQQAEFMASWNGVGLGAGGGGLAPAAPSTTITTSPRPPFNSDIAHHHIPGMDDAQDAHDVSLIIPVGHWTTTGNLLSLPQIKNLLGYYPPNFFLQLESSRANAVHAHVCESPALPTLDAAETDTLVDAFFAYVYPVFPVLDRDMFVPLYQKVLEQGLRAEPASALCLMLFALGKMALLDRESGSDTDSTNSGTPAATDELRGIDYFAPAYRIATAEWGFCYEADHILPLALVHGALYLQYMNLPLQAWRMVHLTSINLQYSVASSRERRPHDDTATTSTRLYWACFIFESDTLAEFHVPRTGIELVVDKLQFPSLSTSSGRDALQFLAVCSIRRLLNRIHSTLYSTVLSTTATDATAPSPASPSSPASQQTASAPLYLPRVAEARFDSVCTELIRQLKTWYASLPDEIRPDLDIRAPCDLRDGWLRLRYWSAMHIIGRPSVIYVAMTPPSSEAIPAHVLEYCKICLDSSRSIIVVSSHILGQRTPYTWLLIHALLAHTLIVCLAALTPALQPLVPDAAELLGQVAAAVKPWASPDSSAEMIAWFVQVVRQKLRLSAINRC</sequence>
<comment type="caution">
    <text evidence="3">The sequence shown here is derived from an EMBL/GenBank/DDBJ whole genome shotgun (WGS) entry which is preliminary data.</text>
</comment>
<evidence type="ECO:0000259" key="2">
    <source>
        <dbReference type="PROSITE" id="PS50048"/>
    </source>
</evidence>
<feature type="domain" description="Zn(2)-C6 fungal-type" evidence="2">
    <location>
        <begin position="11"/>
        <end position="41"/>
    </location>
</feature>
<dbReference type="InterPro" id="IPR053181">
    <property type="entry name" value="EcdB-like_regulator"/>
</dbReference>
<dbReference type="CDD" id="cd12148">
    <property type="entry name" value="fungal_TF_MHR"/>
    <property type="match status" value="1"/>
</dbReference>
<gene>
    <name evidence="3" type="ORF">Sste5346_007282</name>
</gene>
<keyword evidence="1" id="KW-0539">Nucleus</keyword>
<name>A0ABR3YU68_9PEZI</name>
<dbReference type="PROSITE" id="PS00463">
    <property type="entry name" value="ZN2_CY6_FUNGAL_1"/>
    <property type="match status" value="1"/>
</dbReference>
<dbReference type="SUPFAM" id="SSF57701">
    <property type="entry name" value="Zn2/Cys6 DNA-binding domain"/>
    <property type="match status" value="1"/>
</dbReference>
<accession>A0ABR3YU68</accession>
<dbReference type="EMBL" id="JAWCUI010000048">
    <property type="protein sequence ID" value="KAL1891938.1"/>
    <property type="molecule type" value="Genomic_DNA"/>
</dbReference>
<protein>
    <recommendedName>
        <fullName evidence="2">Zn(2)-C6 fungal-type domain-containing protein</fullName>
    </recommendedName>
</protein>
<evidence type="ECO:0000313" key="3">
    <source>
        <dbReference type="EMBL" id="KAL1891938.1"/>
    </source>
</evidence>
<dbReference type="CDD" id="cd00067">
    <property type="entry name" value="GAL4"/>
    <property type="match status" value="1"/>
</dbReference>
<dbReference type="Pfam" id="PF00172">
    <property type="entry name" value="Zn_clus"/>
    <property type="match status" value="1"/>
</dbReference>
<dbReference type="SMART" id="SM00066">
    <property type="entry name" value="GAL4"/>
    <property type="match status" value="1"/>
</dbReference>